<evidence type="ECO:0000256" key="2">
    <source>
        <dbReference type="ARBA" id="ARBA00007681"/>
    </source>
</evidence>
<name>A0AAD1XPE1_EUPCR</name>
<keyword evidence="4 9" id="KW-0375">Hydrogen ion transport</keyword>
<sequence>MFITGGHTARRLWRQSVRNFGGKERVIVQRLKSVTTIEKITKSMKMVASSKMNQDIKRLRAGENYGRNAVDHIFKADLYMQRKMPAEVAEPRELLIPITSDKGLCGSINSGLARMLRGYIGSETNRFGIYSLGEKGSNALRRPFASIYKGGATDLTYPINYSLSLALADKIGRMADDYDKIVLVHNKFVNAVTFKIHRIELMTKKRFAECMKFQRLYEMEKPDATTAVPAIYELYISSNLYYAQLQNAACEQSSRMVAMDNASKNAGEMVEKLTLEFNKARQQSITMELCEIISGAEAL</sequence>
<keyword evidence="8 9" id="KW-0066">ATP synthesis</keyword>
<dbReference type="PROSITE" id="PS00153">
    <property type="entry name" value="ATPASE_GAMMA"/>
    <property type="match status" value="1"/>
</dbReference>
<dbReference type="Proteomes" id="UP001295684">
    <property type="component" value="Unassembled WGS sequence"/>
</dbReference>
<evidence type="ECO:0000256" key="1">
    <source>
        <dbReference type="ARBA" id="ARBA00004170"/>
    </source>
</evidence>
<evidence type="ECO:0000256" key="9">
    <source>
        <dbReference type="RuleBase" id="RU004001"/>
    </source>
</evidence>
<dbReference type="GO" id="GO:0045259">
    <property type="term" value="C:proton-transporting ATP synthase complex"/>
    <property type="evidence" value="ECO:0007669"/>
    <property type="project" value="UniProtKB-KW"/>
</dbReference>
<dbReference type="Gene3D" id="1.10.287.80">
    <property type="entry name" value="ATP synthase, gamma subunit, helix hairpin domain"/>
    <property type="match status" value="1"/>
</dbReference>
<dbReference type="AlphaFoldDB" id="A0AAD1XPE1"/>
<dbReference type="InterPro" id="IPR035968">
    <property type="entry name" value="ATP_synth_F1_ATPase_gsu"/>
</dbReference>
<evidence type="ECO:0000256" key="3">
    <source>
        <dbReference type="ARBA" id="ARBA00022448"/>
    </source>
</evidence>
<dbReference type="NCBIfam" id="TIGR01146">
    <property type="entry name" value="ATPsyn_F1gamma"/>
    <property type="match status" value="1"/>
</dbReference>
<evidence type="ECO:0000256" key="7">
    <source>
        <dbReference type="ARBA" id="ARBA00023196"/>
    </source>
</evidence>
<dbReference type="GO" id="GO:0046933">
    <property type="term" value="F:proton-transporting ATP synthase activity, rotational mechanism"/>
    <property type="evidence" value="ECO:0007669"/>
    <property type="project" value="InterPro"/>
</dbReference>
<evidence type="ECO:0000256" key="8">
    <source>
        <dbReference type="ARBA" id="ARBA00023310"/>
    </source>
</evidence>
<keyword evidence="5 9" id="KW-0406">Ion transport</keyword>
<evidence type="ECO:0000313" key="11">
    <source>
        <dbReference type="Proteomes" id="UP001295684"/>
    </source>
</evidence>
<dbReference type="SUPFAM" id="SSF52943">
    <property type="entry name" value="ATP synthase (F1-ATPase), gamma subunit"/>
    <property type="match status" value="1"/>
</dbReference>
<proteinExistence type="inferred from homology"/>
<keyword evidence="3 9" id="KW-0813">Transport</keyword>
<accession>A0AAD1XPE1</accession>
<evidence type="ECO:0000256" key="6">
    <source>
        <dbReference type="ARBA" id="ARBA00023136"/>
    </source>
</evidence>
<dbReference type="PRINTS" id="PR00126">
    <property type="entry name" value="ATPASEGAMMA"/>
</dbReference>
<dbReference type="PANTHER" id="PTHR11693">
    <property type="entry name" value="ATP SYNTHASE GAMMA CHAIN"/>
    <property type="match status" value="1"/>
</dbReference>
<keyword evidence="6" id="KW-0472">Membrane</keyword>
<reference evidence="10" key="1">
    <citation type="submission" date="2023-07" db="EMBL/GenBank/DDBJ databases">
        <authorList>
            <consortium name="AG Swart"/>
            <person name="Singh M."/>
            <person name="Singh A."/>
            <person name="Seah K."/>
            <person name="Emmerich C."/>
        </authorList>
    </citation>
    <scope>NUCLEOTIDE SEQUENCE</scope>
    <source>
        <strain evidence="10">DP1</strain>
    </source>
</reference>
<evidence type="ECO:0000256" key="5">
    <source>
        <dbReference type="ARBA" id="ARBA00023065"/>
    </source>
</evidence>
<gene>
    <name evidence="10" type="ORF">ECRASSUSDP1_LOCUS17713</name>
</gene>
<dbReference type="CDD" id="cd12151">
    <property type="entry name" value="F1-ATPase_gamma"/>
    <property type="match status" value="1"/>
</dbReference>
<evidence type="ECO:0000256" key="4">
    <source>
        <dbReference type="ARBA" id="ARBA00022781"/>
    </source>
</evidence>
<evidence type="ECO:0000313" key="10">
    <source>
        <dbReference type="EMBL" id="CAI2376344.1"/>
    </source>
</evidence>
<dbReference type="EMBL" id="CAMPGE010017900">
    <property type="protein sequence ID" value="CAI2376344.1"/>
    <property type="molecule type" value="Genomic_DNA"/>
</dbReference>
<dbReference type="InterPro" id="IPR000131">
    <property type="entry name" value="ATP_synth_F1_gsu"/>
</dbReference>
<keyword evidence="11" id="KW-1185">Reference proteome</keyword>
<dbReference type="Gene3D" id="3.40.1380.10">
    <property type="match status" value="1"/>
</dbReference>
<comment type="subcellular location">
    <subcellularLocation>
        <location evidence="1">Membrane</location>
        <topology evidence="1">Peripheral membrane protein</topology>
    </subcellularLocation>
</comment>
<dbReference type="InterPro" id="IPR023632">
    <property type="entry name" value="ATP_synth_F1_gsu_CS"/>
</dbReference>
<dbReference type="Pfam" id="PF00231">
    <property type="entry name" value="ATP-synt"/>
    <property type="match status" value="1"/>
</dbReference>
<keyword evidence="7 9" id="KW-0139">CF(1)</keyword>
<protein>
    <recommendedName>
        <fullName evidence="9">ATP synthase subunit gamma</fullName>
    </recommendedName>
</protein>
<organism evidence="10 11">
    <name type="scientific">Euplotes crassus</name>
    <dbReference type="NCBI Taxonomy" id="5936"/>
    <lineage>
        <taxon>Eukaryota</taxon>
        <taxon>Sar</taxon>
        <taxon>Alveolata</taxon>
        <taxon>Ciliophora</taxon>
        <taxon>Intramacronucleata</taxon>
        <taxon>Spirotrichea</taxon>
        <taxon>Hypotrichia</taxon>
        <taxon>Euplotida</taxon>
        <taxon>Euplotidae</taxon>
        <taxon>Moneuplotes</taxon>
    </lineage>
</organism>
<dbReference type="PANTHER" id="PTHR11693:SF22">
    <property type="entry name" value="ATP SYNTHASE SUBUNIT GAMMA, MITOCHONDRIAL"/>
    <property type="match status" value="1"/>
</dbReference>
<comment type="subunit">
    <text evidence="9">F-type ATPases have 2 components, CF(1) - the catalytic core - and CF(0) - the membrane proton channel. CF(1) and CF(0) have multiple subunits.</text>
</comment>
<comment type="similarity">
    <text evidence="2 9">Belongs to the ATPase gamma chain family.</text>
</comment>
<comment type="caution">
    <text evidence="10">The sequence shown here is derived from an EMBL/GenBank/DDBJ whole genome shotgun (WGS) entry which is preliminary data.</text>
</comment>